<dbReference type="EMBL" id="JBHLTS010000075">
    <property type="protein sequence ID" value="MFC0517609.1"/>
    <property type="molecule type" value="Genomic_DNA"/>
</dbReference>
<reference evidence="1 2" key="1">
    <citation type="submission" date="2024-09" db="EMBL/GenBank/DDBJ databases">
        <authorList>
            <person name="Sun Q."/>
            <person name="Mori K."/>
        </authorList>
    </citation>
    <scope>NUCLEOTIDE SEQUENCE [LARGE SCALE GENOMIC DNA]</scope>
    <source>
        <strain evidence="1 2">NCAIM B.02415</strain>
    </source>
</reference>
<organism evidence="1 2">
    <name type="scientific">Mucilaginibacter angelicae</name>
    <dbReference type="NCBI Taxonomy" id="869718"/>
    <lineage>
        <taxon>Bacteria</taxon>
        <taxon>Pseudomonadati</taxon>
        <taxon>Bacteroidota</taxon>
        <taxon>Sphingobacteriia</taxon>
        <taxon>Sphingobacteriales</taxon>
        <taxon>Sphingobacteriaceae</taxon>
        <taxon>Mucilaginibacter</taxon>
    </lineage>
</organism>
<evidence type="ECO:0000313" key="2">
    <source>
        <dbReference type="Proteomes" id="UP001589828"/>
    </source>
</evidence>
<dbReference type="RefSeq" id="WP_377025353.1">
    <property type="nucleotide sequence ID" value="NZ_JBHLTS010000075.1"/>
</dbReference>
<keyword evidence="2" id="KW-1185">Reference proteome</keyword>
<accession>A0ABV6LDU9</accession>
<proteinExistence type="predicted"/>
<dbReference type="Proteomes" id="UP001589828">
    <property type="component" value="Unassembled WGS sequence"/>
</dbReference>
<gene>
    <name evidence="1" type="ORF">ACFFGT_25575</name>
</gene>
<protein>
    <submittedName>
        <fullName evidence="1">Uncharacterized protein</fullName>
    </submittedName>
</protein>
<sequence length="105" mass="11917">MAAKSSEMQAREFVYDLDNCASEYGFGKEDFWQVHLVTEKDKLKLAKIYYPLMSVPMAAETVPTILSLVQGKLVKFNGMELPAGKSVVIKDTQQYLVAYNIKRTF</sequence>
<comment type="caution">
    <text evidence="1">The sequence shown here is derived from an EMBL/GenBank/DDBJ whole genome shotgun (WGS) entry which is preliminary data.</text>
</comment>
<name>A0ABV6LDU9_9SPHI</name>
<evidence type="ECO:0000313" key="1">
    <source>
        <dbReference type="EMBL" id="MFC0517609.1"/>
    </source>
</evidence>